<gene>
    <name evidence="11" type="ORF">BRW62_02605</name>
</gene>
<protein>
    <recommendedName>
        <fullName evidence="13">ABC transporter ATP-binding protein</fullName>
    </recommendedName>
</protein>
<feature type="transmembrane region" description="Helical" evidence="8">
    <location>
        <begin position="605"/>
        <end position="628"/>
    </location>
</feature>
<keyword evidence="6 8" id="KW-1133">Transmembrane helix</keyword>
<dbReference type="Gene3D" id="2.60.200.20">
    <property type="match status" value="2"/>
</dbReference>
<feature type="transmembrane region" description="Helical" evidence="8">
    <location>
        <begin position="797"/>
        <end position="817"/>
    </location>
</feature>
<comment type="subcellular location">
    <subcellularLocation>
        <location evidence="1">Membrane</location>
        <topology evidence="1">Multi-pass membrane protein</topology>
    </subcellularLocation>
</comment>
<dbReference type="InterPro" id="IPR008984">
    <property type="entry name" value="SMAD_FHA_dom_sf"/>
</dbReference>
<dbReference type="SUPFAM" id="SSF49879">
    <property type="entry name" value="SMAD/FHA domain"/>
    <property type="match status" value="2"/>
</dbReference>
<feature type="domain" description="FHA" evidence="9">
    <location>
        <begin position="148"/>
        <end position="201"/>
    </location>
</feature>
<dbReference type="InterPro" id="IPR027417">
    <property type="entry name" value="P-loop_NTPase"/>
</dbReference>
<dbReference type="GO" id="GO:0005524">
    <property type="term" value="F:ATP binding"/>
    <property type="evidence" value="ECO:0007669"/>
    <property type="project" value="UniProtKB-KW"/>
</dbReference>
<dbReference type="InterPro" id="IPR013525">
    <property type="entry name" value="ABC2_TM"/>
</dbReference>
<evidence type="ECO:0000313" key="11">
    <source>
        <dbReference type="EMBL" id="ATS17819.1"/>
    </source>
</evidence>
<keyword evidence="7 8" id="KW-0472">Membrane</keyword>
<feature type="domain" description="ABC transporter" evidence="10">
    <location>
        <begin position="236"/>
        <end position="474"/>
    </location>
</feature>
<proteinExistence type="predicted"/>
<evidence type="ECO:0000256" key="3">
    <source>
        <dbReference type="ARBA" id="ARBA00022692"/>
    </source>
</evidence>
<dbReference type="Proteomes" id="UP000231057">
    <property type="component" value="Chromosome"/>
</dbReference>
<keyword evidence="4" id="KW-0547">Nucleotide-binding</keyword>
<organism evidence="11 12">
    <name type="scientific">Parathermosynechococcus lividus PCC 6715</name>
    <dbReference type="NCBI Taxonomy" id="1917166"/>
    <lineage>
        <taxon>Bacteria</taxon>
        <taxon>Bacillati</taxon>
        <taxon>Cyanobacteriota</taxon>
        <taxon>Cyanophyceae</taxon>
        <taxon>Acaryochloridales</taxon>
        <taxon>Thermosynechococcaceae</taxon>
        <taxon>Parathermosynechococcus</taxon>
    </lineage>
</organism>
<accession>A0A2D2Q000</accession>
<dbReference type="EMBL" id="CP018092">
    <property type="protein sequence ID" value="ATS17819.1"/>
    <property type="molecule type" value="Genomic_DNA"/>
</dbReference>
<evidence type="ECO:0000313" key="12">
    <source>
        <dbReference type="Proteomes" id="UP000231057"/>
    </source>
</evidence>
<keyword evidence="5" id="KW-0067">ATP-binding</keyword>
<dbReference type="OrthoDB" id="151099at2"/>
<dbReference type="InterPro" id="IPR003439">
    <property type="entry name" value="ABC_transporter-like_ATP-bd"/>
</dbReference>
<feature type="transmembrane region" description="Helical" evidence="8">
    <location>
        <begin position="657"/>
        <end position="676"/>
    </location>
</feature>
<dbReference type="SUPFAM" id="SSF52540">
    <property type="entry name" value="P-loop containing nucleoside triphosphate hydrolases"/>
    <property type="match status" value="1"/>
</dbReference>
<dbReference type="InterPro" id="IPR003593">
    <property type="entry name" value="AAA+_ATPase"/>
</dbReference>
<reference evidence="12" key="2">
    <citation type="journal article" date="2022" name="Front. Microbiol.">
        <title>Comparative Genomic Analysis Revealed Distinct Molecular Components and Organization of CO2-Concentrating Mechanism in Thermophilic Cyanobacteria.</title>
        <authorList>
            <person name="Tang J."/>
            <person name="Zhou H."/>
            <person name="Yao D."/>
            <person name="Riaz S."/>
            <person name="You D."/>
            <person name="Klepacz-Smolka A."/>
            <person name="Daroch M."/>
        </authorList>
    </citation>
    <scope>NUCLEOTIDE SEQUENCE [LARGE SCALE GENOMIC DNA]</scope>
    <source>
        <strain evidence="12">PCC 6715</strain>
    </source>
</reference>
<evidence type="ECO:0000256" key="1">
    <source>
        <dbReference type="ARBA" id="ARBA00004141"/>
    </source>
</evidence>
<dbReference type="Pfam" id="PF01061">
    <property type="entry name" value="ABC2_membrane"/>
    <property type="match status" value="1"/>
</dbReference>
<dbReference type="RefSeq" id="WP_099798174.1">
    <property type="nucleotide sequence ID" value="NZ_CP018092.1"/>
</dbReference>
<dbReference type="InterPro" id="IPR050352">
    <property type="entry name" value="ABCG_transporters"/>
</dbReference>
<keyword evidence="3 8" id="KW-0812">Transmembrane</keyword>
<dbReference type="CDD" id="cd00060">
    <property type="entry name" value="FHA"/>
    <property type="match status" value="2"/>
</dbReference>
<sequence length="823" mass="90619">MSAKTVFDRPTITLILESQGQTLTYHLTQSQHRLGRDRQWADLVVPDDPIWSVISSRHAVFTKEGQSYCLWDGDGEQRRSTNGIFHQHTRIGIGEGFKLADTLRLEIGQDPANKVQMFVQIQSAGTATPPPLPQQRRLNLKKLSQWPLTLGRDATNSYQHWQLNAPTVSQRHASLDRTTAGLYVLRDLNSSNGTYVNNQLLKAPYTLRNGDQIRIGPFALLYRNEILEVTDQGSQIRLDAYHLQRRVTTPHGDRLLLAGVTFVAEPGQLIGIVGGSGTGKSTLLKVLMGLTPPQAGKVLLNGQDLYQNRCAYRHQTGYVPQDDIVHTRLTVTEVLTFAAQLRLPADTDATTRHESVQRVLKQVQLTPVAQQLVADLSGGQRKRVSIAVELLANPKLFFLDEPTSGLDPGLDLSMMQLLRQLADEGRTIILVTHATSHVHLCDRLAILGRGGRLCYFGPAERACQFFSPNGSPPLRSVAEIYGILAVGEGDRAAYEWSERFRQSPDYKNYLENRLSAGCAPNNTDVALGSGTPNVPAPSQQPAPNHLYQWQVLCQRQWRLMERDRLSLALNLVSVPIALLLTRFALETSPFLPQDPPSLLQAAQTLRVLFVFTCACLWVGLSSWAQALITEVPIYRRERLANLSLPAYMAAKLTLGKAMAAVQTLLITVVAVLGFGVPTGALMPWPLGVAVTTFLTLVASLSLGLLVSSAVSNSDQASKVLPPLLLPQIIFAGVLFKLQGLAVILSWVTIGRWSMGAYGALIKVNAMVPPPLDFGLFEPPPQPFDPSPVYDPTPTNLLLNWGVLLLHSLIYIAIATGLQRRKDR</sequence>
<evidence type="ECO:0000259" key="9">
    <source>
        <dbReference type="PROSITE" id="PS50006"/>
    </source>
</evidence>
<feature type="domain" description="FHA" evidence="9">
    <location>
        <begin position="32"/>
        <end position="91"/>
    </location>
</feature>
<evidence type="ECO:0000256" key="2">
    <source>
        <dbReference type="ARBA" id="ARBA00022448"/>
    </source>
</evidence>
<feature type="transmembrane region" description="Helical" evidence="8">
    <location>
        <begin position="688"/>
        <end position="711"/>
    </location>
</feature>
<dbReference type="InterPro" id="IPR017871">
    <property type="entry name" value="ABC_transporter-like_CS"/>
</dbReference>
<dbReference type="Pfam" id="PF00498">
    <property type="entry name" value="FHA"/>
    <property type="match status" value="2"/>
</dbReference>
<dbReference type="GO" id="GO:0016020">
    <property type="term" value="C:membrane"/>
    <property type="evidence" value="ECO:0007669"/>
    <property type="project" value="UniProtKB-SubCell"/>
</dbReference>
<dbReference type="GO" id="GO:0140359">
    <property type="term" value="F:ABC-type transporter activity"/>
    <property type="evidence" value="ECO:0007669"/>
    <property type="project" value="InterPro"/>
</dbReference>
<dbReference type="PANTHER" id="PTHR48041">
    <property type="entry name" value="ABC TRANSPORTER G FAMILY MEMBER 28"/>
    <property type="match status" value="1"/>
</dbReference>
<evidence type="ECO:0000256" key="5">
    <source>
        <dbReference type="ARBA" id="ARBA00022840"/>
    </source>
</evidence>
<dbReference type="Pfam" id="PF00005">
    <property type="entry name" value="ABC_tran"/>
    <property type="match status" value="1"/>
</dbReference>
<evidence type="ECO:0000256" key="6">
    <source>
        <dbReference type="ARBA" id="ARBA00022989"/>
    </source>
</evidence>
<dbReference type="InterPro" id="IPR000253">
    <property type="entry name" value="FHA_dom"/>
</dbReference>
<dbReference type="PANTHER" id="PTHR48041:SF139">
    <property type="entry name" value="PROTEIN SCARLET"/>
    <property type="match status" value="1"/>
</dbReference>
<keyword evidence="2" id="KW-0813">Transport</keyword>
<evidence type="ECO:0000259" key="10">
    <source>
        <dbReference type="PROSITE" id="PS50893"/>
    </source>
</evidence>
<evidence type="ECO:0000256" key="7">
    <source>
        <dbReference type="ARBA" id="ARBA00023136"/>
    </source>
</evidence>
<evidence type="ECO:0000256" key="4">
    <source>
        <dbReference type="ARBA" id="ARBA00022741"/>
    </source>
</evidence>
<dbReference type="GO" id="GO:0016887">
    <property type="term" value="F:ATP hydrolysis activity"/>
    <property type="evidence" value="ECO:0007669"/>
    <property type="project" value="InterPro"/>
</dbReference>
<dbReference type="PROSITE" id="PS50893">
    <property type="entry name" value="ABC_TRANSPORTER_2"/>
    <property type="match status" value="1"/>
</dbReference>
<dbReference type="AlphaFoldDB" id="A0A2D2Q000"/>
<dbReference type="Gene3D" id="3.40.50.300">
    <property type="entry name" value="P-loop containing nucleotide triphosphate hydrolases"/>
    <property type="match status" value="1"/>
</dbReference>
<evidence type="ECO:0008006" key="13">
    <source>
        <dbReference type="Google" id="ProtNLM"/>
    </source>
</evidence>
<dbReference type="PROSITE" id="PS00211">
    <property type="entry name" value="ABC_TRANSPORTER_1"/>
    <property type="match status" value="1"/>
</dbReference>
<keyword evidence="12" id="KW-1185">Reference proteome</keyword>
<dbReference type="KEGG" id="slw:BRW62_02605"/>
<feature type="transmembrane region" description="Helical" evidence="8">
    <location>
        <begin position="723"/>
        <end position="747"/>
    </location>
</feature>
<reference evidence="11 12" key="1">
    <citation type="submission" date="2016-11" db="EMBL/GenBank/DDBJ databases">
        <title>Complete genome sequence of thermophilic cyanobacteria strain Synechococcus sp. PCC6715.</title>
        <authorList>
            <person name="Tang J."/>
            <person name="Daroch M."/>
            <person name="Liang Y."/>
            <person name="Jiang D."/>
            <person name="Shah M."/>
        </authorList>
    </citation>
    <scope>NUCLEOTIDE SEQUENCE [LARGE SCALE GENOMIC DNA]</scope>
    <source>
        <strain evidence="11 12">PCC 6715</strain>
    </source>
</reference>
<name>A0A2D2Q000_PARLV</name>
<dbReference type="PROSITE" id="PS50006">
    <property type="entry name" value="FHA_DOMAIN"/>
    <property type="match status" value="2"/>
</dbReference>
<evidence type="ECO:0000256" key="8">
    <source>
        <dbReference type="SAM" id="Phobius"/>
    </source>
</evidence>
<dbReference type="SMART" id="SM00240">
    <property type="entry name" value="FHA"/>
    <property type="match status" value="2"/>
</dbReference>
<dbReference type="SMART" id="SM00382">
    <property type="entry name" value="AAA"/>
    <property type="match status" value="1"/>
</dbReference>